<dbReference type="EMBL" id="BX548174">
    <property type="protein sequence ID" value="CAE19736.1"/>
    <property type="molecule type" value="Genomic_DNA"/>
</dbReference>
<evidence type="ECO:0000313" key="1">
    <source>
        <dbReference type="EMBL" id="CAE19736.1"/>
    </source>
</evidence>
<accession>Q7V0I0</accession>
<dbReference type="Proteomes" id="UP000001026">
    <property type="component" value="Chromosome"/>
</dbReference>
<proteinExistence type="predicted"/>
<dbReference type="KEGG" id="pmm:PMM1277"/>
<dbReference type="AlphaFoldDB" id="Q7V0I0"/>
<reference evidence="1 2" key="1">
    <citation type="journal article" date="2003" name="Nature">
        <title>Genome divergence in two Prochlorococcus ecotypes reflects oceanic niche differentiation.</title>
        <authorList>
            <person name="Rocap G."/>
            <person name="Larimer F.W."/>
            <person name="Lamerdin J.E."/>
            <person name="Malfatti S."/>
            <person name="Chain P."/>
            <person name="Ahlgren N.A."/>
            <person name="Arellano A."/>
            <person name="Coleman M."/>
            <person name="Hauser L."/>
            <person name="Hess W.R."/>
            <person name="Johnson Z.I."/>
            <person name="Land M.L."/>
            <person name="Lindell D."/>
            <person name="Post A.F."/>
            <person name="Regala W."/>
            <person name="Shah M."/>
            <person name="Shaw S.L."/>
            <person name="Steglich C."/>
            <person name="Sullivan M.B."/>
            <person name="Ting C.S."/>
            <person name="Tolonen A."/>
            <person name="Webb E.A."/>
            <person name="Zinser E.R."/>
            <person name="Chisholm S.W."/>
        </authorList>
    </citation>
    <scope>NUCLEOTIDE SEQUENCE [LARGE SCALE GENOMIC DNA]</scope>
    <source>
        <strain evidence="2">CCMP1986 / NIES-2087 / MED4</strain>
    </source>
</reference>
<protein>
    <submittedName>
        <fullName evidence="1">Uncharacterized protein</fullName>
    </submittedName>
</protein>
<dbReference type="RefSeq" id="WP_011132911.1">
    <property type="nucleotide sequence ID" value="NC_005072.1"/>
</dbReference>
<dbReference type="STRING" id="59919.PMM1277"/>
<name>Q7V0I0_PROMP</name>
<dbReference type="HOGENOM" id="CLU_202660_0_0_3"/>
<gene>
    <name evidence="1" type="ordered locus">PMM1277</name>
</gene>
<evidence type="ECO:0000313" key="2">
    <source>
        <dbReference type="Proteomes" id="UP000001026"/>
    </source>
</evidence>
<organism evidence="1 2">
    <name type="scientific">Prochlorococcus marinus subsp. pastoris (strain CCMP1986 / NIES-2087 / MED4)</name>
    <dbReference type="NCBI Taxonomy" id="59919"/>
    <lineage>
        <taxon>Bacteria</taxon>
        <taxon>Bacillati</taxon>
        <taxon>Cyanobacteriota</taxon>
        <taxon>Cyanophyceae</taxon>
        <taxon>Synechococcales</taxon>
        <taxon>Prochlorococcaceae</taxon>
        <taxon>Prochlorococcus</taxon>
    </lineage>
</organism>
<sequence>MTKRYPEWVNTSVVIKAIKMREEGLLSKQLNLWIENLLEIEKHN</sequence>